<dbReference type="Pfam" id="PF04932">
    <property type="entry name" value="Wzy_C"/>
    <property type="match status" value="1"/>
</dbReference>
<dbReference type="Proteomes" id="UP000584325">
    <property type="component" value="Unassembled WGS sequence"/>
</dbReference>
<dbReference type="GO" id="GO:0016020">
    <property type="term" value="C:membrane"/>
    <property type="evidence" value="ECO:0007669"/>
    <property type="project" value="UniProtKB-SubCell"/>
</dbReference>
<dbReference type="AlphaFoldDB" id="A0A7W5E8D3"/>
<dbReference type="NCBIfam" id="TIGR03097">
    <property type="entry name" value="PEP_O_lig_1"/>
    <property type="match status" value="1"/>
</dbReference>
<dbReference type="PANTHER" id="PTHR37422:SF13">
    <property type="entry name" value="LIPOPOLYSACCHARIDE BIOSYNTHESIS PROTEIN PA4999-RELATED"/>
    <property type="match status" value="1"/>
</dbReference>
<dbReference type="InterPro" id="IPR017528">
    <property type="entry name" value="CHP03097O-antigen_lig-rel"/>
</dbReference>
<dbReference type="RefSeq" id="WP_229422543.1">
    <property type="nucleotide sequence ID" value="NZ_CP040017.1"/>
</dbReference>
<keyword evidence="3 5" id="KW-1133">Transmembrane helix</keyword>
<gene>
    <name evidence="8" type="ORF">FHS02_000867</name>
</gene>
<feature type="transmembrane region" description="Helical" evidence="5">
    <location>
        <begin position="235"/>
        <end position="266"/>
    </location>
</feature>
<feature type="transmembrane region" description="Helical" evidence="5">
    <location>
        <begin position="138"/>
        <end position="157"/>
    </location>
</feature>
<dbReference type="InterPro" id="IPR045979">
    <property type="entry name" value="DUF5935"/>
</dbReference>
<evidence type="ECO:0000256" key="2">
    <source>
        <dbReference type="ARBA" id="ARBA00022692"/>
    </source>
</evidence>
<dbReference type="InterPro" id="IPR051533">
    <property type="entry name" value="WaaL-like"/>
</dbReference>
<keyword evidence="2 5" id="KW-0812">Transmembrane</keyword>
<organism evidence="8 9">
    <name type="scientific">Pseudoduganella umbonata</name>
    <dbReference type="NCBI Taxonomy" id="864828"/>
    <lineage>
        <taxon>Bacteria</taxon>
        <taxon>Pseudomonadati</taxon>
        <taxon>Pseudomonadota</taxon>
        <taxon>Betaproteobacteria</taxon>
        <taxon>Burkholderiales</taxon>
        <taxon>Oxalobacteraceae</taxon>
        <taxon>Telluria group</taxon>
        <taxon>Pseudoduganella</taxon>
    </lineage>
</organism>
<dbReference type="PANTHER" id="PTHR37422">
    <property type="entry name" value="TEICHURONIC ACID BIOSYNTHESIS PROTEIN TUAE"/>
    <property type="match status" value="1"/>
</dbReference>
<dbReference type="EMBL" id="JACHXS010000001">
    <property type="protein sequence ID" value="MBB3220080.1"/>
    <property type="molecule type" value="Genomic_DNA"/>
</dbReference>
<evidence type="ECO:0000256" key="3">
    <source>
        <dbReference type="ARBA" id="ARBA00022989"/>
    </source>
</evidence>
<feature type="transmembrane region" description="Helical" evidence="5">
    <location>
        <begin position="366"/>
        <end position="385"/>
    </location>
</feature>
<evidence type="ECO:0000256" key="4">
    <source>
        <dbReference type="ARBA" id="ARBA00023136"/>
    </source>
</evidence>
<evidence type="ECO:0000259" key="7">
    <source>
        <dbReference type="Pfam" id="PF19358"/>
    </source>
</evidence>
<feature type="transmembrane region" description="Helical" evidence="5">
    <location>
        <begin position="80"/>
        <end position="99"/>
    </location>
</feature>
<feature type="domain" description="DUF5935" evidence="7">
    <location>
        <begin position="38"/>
        <end position="224"/>
    </location>
</feature>
<evidence type="ECO:0000256" key="5">
    <source>
        <dbReference type="SAM" id="Phobius"/>
    </source>
</evidence>
<feature type="transmembrane region" description="Helical" evidence="5">
    <location>
        <begin position="405"/>
        <end position="426"/>
    </location>
</feature>
<comment type="caution">
    <text evidence="8">The sequence shown here is derived from an EMBL/GenBank/DDBJ whole genome shotgun (WGS) entry which is preliminary data.</text>
</comment>
<protein>
    <submittedName>
        <fullName evidence="8">Putative O-glycosylation ligase (Exosortase A-associated)</fullName>
    </submittedName>
</protein>
<name>A0A7W5E8D3_9BURK</name>
<evidence type="ECO:0000313" key="9">
    <source>
        <dbReference type="Proteomes" id="UP000584325"/>
    </source>
</evidence>
<sequence length="481" mass="53080">MRTVNKCAPSATYDGLPGCTSVLAGLLLSLSPVKKEAMRDILVTLLVLGGLPFALQRPVIGGLMWVWISVMNPHTQGWGFATTFPFAQLIAGVTILSLLKSREKNPLPMTPITVTLIGFVIWMNITTLFAIIPSAAWAQWNKVMKIMLMTFVVMMVIRKREHVRHLIWVLVISLGYYGVKGGIFTVRSGGNQRVWGPLGTFIGDNNALALALIMTIPLMYYLMQELPKRWMRHLMLVSMGLCALAALGSYSRGGVLAIVAMLIFMWKKSRHKLVGAALLILLVPLALVFMPDQWGARMDTIAEYQADGSAMGRINAWHMAFNLACDRFFGGGFSMYEPVTFAMYAPDPSGVHAAHSIYFQVLGEHGFLGLALYLILGFLTWRYAAWIVRHGRGHPDLQWATSLAAMIQASLIGFAVGGAFLSLLYWDVPYYLMVAIMVTRTVVGQQLALAPAPVPTVVPRMPPVSRNVESPQGRTVRPEVK</sequence>
<feature type="domain" description="O-antigen ligase-related" evidence="6">
    <location>
        <begin position="239"/>
        <end position="374"/>
    </location>
</feature>
<comment type="subcellular location">
    <subcellularLocation>
        <location evidence="1">Membrane</location>
        <topology evidence="1">Multi-pass membrane protein</topology>
    </subcellularLocation>
</comment>
<evidence type="ECO:0000256" key="1">
    <source>
        <dbReference type="ARBA" id="ARBA00004141"/>
    </source>
</evidence>
<feature type="transmembrane region" description="Helical" evidence="5">
    <location>
        <begin position="111"/>
        <end position="132"/>
    </location>
</feature>
<keyword evidence="4 5" id="KW-0472">Membrane</keyword>
<dbReference type="Pfam" id="PF19358">
    <property type="entry name" value="DUF5935"/>
    <property type="match status" value="1"/>
</dbReference>
<feature type="transmembrane region" description="Helical" evidence="5">
    <location>
        <begin position="272"/>
        <end position="290"/>
    </location>
</feature>
<reference evidence="8 9" key="1">
    <citation type="submission" date="2020-08" db="EMBL/GenBank/DDBJ databases">
        <title>Genomic Encyclopedia of Type Strains, Phase III (KMG-III): the genomes of soil and plant-associated and newly described type strains.</title>
        <authorList>
            <person name="Whitman W."/>
        </authorList>
    </citation>
    <scope>NUCLEOTIDE SEQUENCE [LARGE SCALE GENOMIC DNA]</scope>
    <source>
        <strain evidence="8 9">CECT 7753</strain>
    </source>
</reference>
<feature type="transmembrane region" description="Helical" evidence="5">
    <location>
        <begin position="166"/>
        <end position="186"/>
    </location>
</feature>
<keyword evidence="8" id="KW-0436">Ligase</keyword>
<proteinExistence type="predicted"/>
<evidence type="ECO:0000259" key="6">
    <source>
        <dbReference type="Pfam" id="PF04932"/>
    </source>
</evidence>
<dbReference type="InterPro" id="IPR007016">
    <property type="entry name" value="O-antigen_ligase-rel_domated"/>
</dbReference>
<feature type="transmembrane region" description="Helical" evidence="5">
    <location>
        <begin position="42"/>
        <end position="68"/>
    </location>
</feature>
<feature type="transmembrane region" description="Helical" evidence="5">
    <location>
        <begin position="206"/>
        <end position="223"/>
    </location>
</feature>
<accession>A0A7W5E8D3</accession>
<evidence type="ECO:0000313" key="8">
    <source>
        <dbReference type="EMBL" id="MBB3220080.1"/>
    </source>
</evidence>
<dbReference type="GO" id="GO:0016874">
    <property type="term" value="F:ligase activity"/>
    <property type="evidence" value="ECO:0007669"/>
    <property type="project" value="UniProtKB-KW"/>
</dbReference>